<dbReference type="EMBL" id="LNQE01001533">
    <property type="protein sequence ID" value="KUG15765.1"/>
    <property type="molecule type" value="Genomic_DNA"/>
</dbReference>
<comment type="caution">
    <text evidence="2">The sequence shown here is derived from an EMBL/GenBank/DDBJ whole genome shotgun (WGS) entry which is preliminary data.</text>
</comment>
<evidence type="ECO:0000313" key="1">
    <source>
        <dbReference type="EMBL" id="KUG14904.1"/>
    </source>
</evidence>
<accession>A0A0W8F4H6</accession>
<evidence type="ECO:0000313" key="2">
    <source>
        <dbReference type="EMBL" id="KUG15765.1"/>
    </source>
</evidence>
<dbReference type="EMBL" id="LNQE01001605">
    <property type="protein sequence ID" value="KUG14904.1"/>
    <property type="molecule type" value="Genomic_DNA"/>
</dbReference>
<organism evidence="2">
    <name type="scientific">hydrocarbon metagenome</name>
    <dbReference type="NCBI Taxonomy" id="938273"/>
    <lineage>
        <taxon>unclassified sequences</taxon>
        <taxon>metagenomes</taxon>
        <taxon>ecological metagenomes</taxon>
    </lineage>
</organism>
<proteinExistence type="predicted"/>
<protein>
    <submittedName>
        <fullName evidence="2">Uncharacterized protein</fullName>
    </submittedName>
</protein>
<reference evidence="2" key="1">
    <citation type="journal article" date="2015" name="Proc. Natl. Acad. Sci. U.S.A.">
        <title>Networks of energetic and metabolic interactions define dynamics in microbial communities.</title>
        <authorList>
            <person name="Embree M."/>
            <person name="Liu J.K."/>
            <person name="Al-Bassam M.M."/>
            <person name="Zengler K."/>
        </authorList>
    </citation>
    <scope>NUCLEOTIDE SEQUENCE</scope>
</reference>
<name>A0A0W8F4H6_9ZZZZ</name>
<sequence length="59" mass="6683">MMTETGLLKKYSVQGMLLELEKLRKITLADGRVMTTEMTKKQRLILEALDLMRLTSPGG</sequence>
<gene>
    <name evidence="2" type="ORF">ASZ90_014563</name>
    <name evidence="1" type="ORF">ASZ90_015430</name>
</gene>
<dbReference type="AlphaFoldDB" id="A0A0W8F4H6"/>